<reference evidence="2 3" key="1">
    <citation type="submission" date="2021-06" db="EMBL/GenBank/DDBJ databases">
        <title>Caerostris extrusa draft genome.</title>
        <authorList>
            <person name="Kono N."/>
            <person name="Arakawa K."/>
        </authorList>
    </citation>
    <scope>NUCLEOTIDE SEQUENCE [LARGE SCALE GENOMIC DNA]</scope>
</reference>
<comment type="caution">
    <text evidence="2">The sequence shown here is derived from an EMBL/GenBank/DDBJ whole genome shotgun (WGS) entry which is preliminary data.</text>
</comment>
<keyword evidence="3" id="KW-1185">Reference proteome</keyword>
<protein>
    <submittedName>
        <fullName evidence="2">Uncharacterized protein</fullName>
    </submittedName>
</protein>
<evidence type="ECO:0000313" key="3">
    <source>
        <dbReference type="Proteomes" id="UP001054945"/>
    </source>
</evidence>
<evidence type="ECO:0000256" key="1">
    <source>
        <dbReference type="SAM" id="MobiDB-lite"/>
    </source>
</evidence>
<sequence>MYTQIQLKELHQVKNKHIEPYRTNPRKILFQETNLITTRQEAPVPPNLPIHQMKQELSFESQNMLFTIPPKHRDFLISKCKADLNEPQRRKNHPSCQKAPGNKRYL</sequence>
<name>A0AAV4VYQ3_CAEEX</name>
<proteinExistence type="predicted"/>
<dbReference type="AlphaFoldDB" id="A0AAV4VYQ3"/>
<gene>
    <name evidence="2" type="ORF">CEXT_519411</name>
</gene>
<organism evidence="2 3">
    <name type="scientific">Caerostris extrusa</name>
    <name type="common">Bark spider</name>
    <name type="synonym">Caerostris bankana</name>
    <dbReference type="NCBI Taxonomy" id="172846"/>
    <lineage>
        <taxon>Eukaryota</taxon>
        <taxon>Metazoa</taxon>
        <taxon>Ecdysozoa</taxon>
        <taxon>Arthropoda</taxon>
        <taxon>Chelicerata</taxon>
        <taxon>Arachnida</taxon>
        <taxon>Araneae</taxon>
        <taxon>Araneomorphae</taxon>
        <taxon>Entelegynae</taxon>
        <taxon>Araneoidea</taxon>
        <taxon>Araneidae</taxon>
        <taxon>Caerostris</taxon>
    </lineage>
</organism>
<feature type="region of interest" description="Disordered" evidence="1">
    <location>
        <begin position="86"/>
        <end position="106"/>
    </location>
</feature>
<dbReference type="Proteomes" id="UP001054945">
    <property type="component" value="Unassembled WGS sequence"/>
</dbReference>
<dbReference type="EMBL" id="BPLR01015368">
    <property type="protein sequence ID" value="GIY75610.1"/>
    <property type="molecule type" value="Genomic_DNA"/>
</dbReference>
<evidence type="ECO:0000313" key="2">
    <source>
        <dbReference type="EMBL" id="GIY75610.1"/>
    </source>
</evidence>
<accession>A0AAV4VYQ3</accession>